<accession>A0ABT9BSA7</accession>
<keyword evidence="1" id="KW-1133">Transmembrane helix</keyword>
<evidence type="ECO:0000313" key="4">
    <source>
        <dbReference type="Proteomes" id="UP001241072"/>
    </source>
</evidence>
<dbReference type="NCBIfam" id="TIGR01167">
    <property type="entry name" value="LPXTG_anchor"/>
    <property type="match status" value="1"/>
</dbReference>
<feature type="transmembrane region" description="Helical" evidence="1">
    <location>
        <begin position="310"/>
        <end position="331"/>
    </location>
</feature>
<evidence type="ECO:0000313" key="3">
    <source>
        <dbReference type="EMBL" id="MDO7882671.1"/>
    </source>
</evidence>
<name>A0ABT9BSA7_9MICO</name>
<evidence type="ECO:0000256" key="2">
    <source>
        <dbReference type="SAM" id="SignalP"/>
    </source>
</evidence>
<keyword evidence="4" id="KW-1185">Reference proteome</keyword>
<organism evidence="3 4">
    <name type="scientific">Antiquaquibacter soli</name>
    <dbReference type="NCBI Taxonomy" id="3064523"/>
    <lineage>
        <taxon>Bacteria</taxon>
        <taxon>Bacillati</taxon>
        <taxon>Actinomycetota</taxon>
        <taxon>Actinomycetes</taxon>
        <taxon>Micrococcales</taxon>
        <taxon>Microbacteriaceae</taxon>
        <taxon>Antiquaquibacter</taxon>
    </lineage>
</organism>
<keyword evidence="1" id="KW-0472">Membrane</keyword>
<feature type="signal peptide" evidence="2">
    <location>
        <begin position="1"/>
        <end position="30"/>
    </location>
</feature>
<feature type="chain" id="PRO_5045094764" evidence="2">
    <location>
        <begin position="31"/>
        <end position="338"/>
    </location>
</feature>
<dbReference type="RefSeq" id="WP_305003104.1">
    <property type="nucleotide sequence ID" value="NZ_JAUQUB010000002.1"/>
</dbReference>
<dbReference type="EMBL" id="JAUQUB010000002">
    <property type="protein sequence ID" value="MDO7882671.1"/>
    <property type="molecule type" value="Genomic_DNA"/>
</dbReference>
<proteinExistence type="predicted"/>
<comment type="caution">
    <text evidence="3">The sequence shown here is derived from an EMBL/GenBank/DDBJ whole genome shotgun (WGS) entry which is preliminary data.</text>
</comment>
<keyword evidence="1" id="KW-0812">Transmembrane</keyword>
<gene>
    <name evidence="3" type="ORF">Q5716_10590</name>
</gene>
<protein>
    <submittedName>
        <fullName evidence="3">LPXTG cell wall anchor domain-containing protein</fullName>
    </submittedName>
</protein>
<dbReference type="Proteomes" id="UP001241072">
    <property type="component" value="Unassembled WGS sequence"/>
</dbReference>
<evidence type="ECO:0000256" key="1">
    <source>
        <dbReference type="SAM" id="Phobius"/>
    </source>
</evidence>
<reference evidence="3 4" key="1">
    <citation type="submission" date="2023-07" db="EMBL/GenBank/DDBJ databases">
        <title>Protaetiibacter sp. nov WY-16 isolated from soil.</title>
        <authorList>
            <person name="Liu B."/>
            <person name="Wan Y."/>
        </authorList>
    </citation>
    <scope>NUCLEOTIDE SEQUENCE [LARGE SCALE GENOMIC DNA]</scope>
    <source>
        <strain evidence="3 4">WY-16</strain>
    </source>
</reference>
<sequence length="338" mass="34740">MTRTRTAATLTVGTAAALALALGAASPALAADPTVDVDGIITIGDAHWQIDEYGLAYGWDAADVYDLSGYIYYPGEFYYDNYLYCGTGIADADVVVESNGDLTVTCPEGPFGATGLTGSLTFRFYAAADSGYLMRQLVTLTNETDEPITLVGDLEAYYYDGYTGAQGGPGFITSSGGDTVGADDTGYIAHDPTGGSVVETEVWAPNGSAPGAGIVGDSHPAISYTADSTFAAGETKYFVNFTNMVIPATQDEEGAAAAFEIAADQTEEYNDFSGRLVVGLPEGRPVVAWGVTPVAPAPIVPTLANTGSDVSALGIGGLAALLAAAAGLVLIRRTRAAR</sequence>
<keyword evidence="2" id="KW-0732">Signal</keyword>